<evidence type="ECO:0000256" key="3">
    <source>
        <dbReference type="ARBA" id="ARBA00023163"/>
    </source>
</evidence>
<dbReference type="SUPFAM" id="SSF48498">
    <property type="entry name" value="Tetracyclin repressor-like, C-terminal domain"/>
    <property type="match status" value="1"/>
</dbReference>
<comment type="caution">
    <text evidence="6">The sequence shown here is derived from an EMBL/GenBank/DDBJ whole genome shotgun (WGS) entry which is preliminary data.</text>
</comment>
<evidence type="ECO:0000313" key="6">
    <source>
        <dbReference type="EMBL" id="MCC8403282.1"/>
    </source>
</evidence>
<reference evidence="6 7" key="1">
    <citation type="submission" date="2021-11" db="EMBL/GenBank/DDBJ databases">
        <authorList>
            <person name="Oh E.-T."/>
            <person name="Kim S.-B."/>
        </authorList>
    </citation>
    <scope>NUCLEOTIDE SEQUENCE [LARGE SCALE GENOMIC DNA]</scope>
    <source>
        <strain evidence="6 7">MMS20-SJTN17</strain>
    </source>
</reference>
<dbReference type="EMBL" id="JAJITC010000007">
    <property type="protein sequence ID" value="MCC8403282.1"/>
    <property type="molecule type" value="Genomic_DNA"/>
</dbReference>
<keyword evidence="1" id="KW-0805">Transcription regulation</keyword>
<feature type="domain" description="HTH tetR-type" evidence="5">
    <location>
        <begin position="48"/>
        <end position="108"/>
    </location>
</feature>
<organism evidence="6 7">
    <name type="scientific">Paraburkholderia translucens</name>
    <dbReference type="NCBI Taxonomy" id="2886945"/>
    <lineage>
        <taxon>Bacteria</taxon>
        <taxon>Pseudomonadati</taxon>
        <taxon>Pseudomonadota</taxon>
        <taxon>Betaproteobacteria</taxon>
        <taxon>Burkholderiales</taxon>
        <taxon>Burkholderiaceae</taxon>
        <taxon>Paraburkholderia</taxon>
    </lineage>
</organism>
<name>A0ABS8KEU0_9BURK</name>
<evidence type="ECO:0000256" key="4">
    <source>
        <dbReference type="PROSITE-ProRule" id="PRU00335"/>
    </source>
</evidence>
<evidence type="ECO:0000259" key="5">
    <source>
        <dbReference type="PROSITE" id="PS50977"/>
    </source>
</evidence>
<dbReference type="Pfam" id="PF16925">
    <property type="entry name" value="TetR_C_13"/>
    <property type="match status" value="1"/>
</dbReference>
<protein>
    <submittedName>
        <fullName evidence="6">TetR/AcrR family transcriptional regulator</fullName>
    </submittedName>
</protein>
<dbReference type="InterPro" id="IPR001647">
    <property type="entry name" value="HTH_TetR"/>
</dbReference>
<dbReference type="Pfam" id="PF00440">
    <property type="entry name" value="TetR_N"/>
    <property type="match status" value="1"/>
</dbReference>
<dbReference type="Proteomes" id="UP001430614">
    <property type="component" value="Unassembled WGS sequence"/>
</dbReference>
<dbReference type="InterPro" id="IPR011075">
    <property type="entry name" value="TetR_C"/>
</dbReference>
<accession>A0ABS8KEU0</accession>
<keyword evidence="3" id="KW-0804">Transcription</keyword>
<dbReference type="InterPro" id="IPR009057">
    <property type="entry name" value="Homeodomain-like_sf"/>
</dbReference>
<gene>
    <name evidence="6" type="ORF">LJ655_15520</name>
</gene>
<keyword evidence="7" id="KW-1185">Reference proteome</keyword>
<evidence type="ECO:0000313" key="7">
    <source>
        <dbReference type="Proteomes" id="UP001430614"/>
    </source>
</evidence>
<evidence type="ECO:0000256" key="2">
    <source>
        <dbReference type="ARBA" id="ARBA00023125"/>
    </source>
</evidence>
<evidence type="ECO:0000256" key="1">
    <source>
        <dbReference type="ARBA" id="ARBA00023015"/>
    </source>
</evidence>
<dbReference type="PANTHER" id="PTHR47506">
    <property type="entry name" value="TRANSCRIPTIONAL REGULATORY PROTEIN"/>
    <property type="match status" value="1"/>
</dbReference>
<dbReference type="RefSeq" id="WP_230562134.1">
    <property type="nucleotide sequence ID" value="NZ_JAJITC010000007.1"/>
</dbReference>
<sequence>MHLVESRSVPFACLSRHPGSPKIQLDITVHATIFPLNTHDCIAAMSKRSFREDILNAGLKMMLQTGYEGASVRDICAAAAAPHGSFTNHFRSKEAFAEEVLNRYFAHTKELVSQALCDQSLTPRQRLRRYLDIISAVLADDKWNRGCLIGDFSLETASQSERLRERLEAIFQEWRGPFASCIAEAQRAGEIDSAFDPVDLAEFLLASWEGAILRMKVERGPAALDRFKNIVFQTIFKDQK</sequence>
<dbReference type="InterPro" id="IPR036271">
    <property type="entry name" value="Tet_transcr_reg_TetR-rel_C_sf"/>
</dbReference>
<dbReference type="PROSITE" id="PS50977">
    <property type="entry name" value="HTH_TETR_2"/>
    <property type="match status" value="1"/>
</dbReference>
<dbReference type="Gene3D" id="1.10.357.10">
    <property type="entry name" value="Tetracycline Repressor, domain 2"/>
    <property type="match status" value="1"/>
</dbReference>
<proteinExistence type="predicted"/>
<dbReference type="PANTHER" id="PTHR47506:SF6">
    <property type="entry name" value="HTH-TYPE TRANSCRIPTIONAL REPRESSOR NEMR"/>
    <property type="match status" value="1"/>
</dbReference>
<keyword evidence="2 4" id="KW-0238">DNA-binding</keyword>
<dbReference type="SUPFAM" id="SSF46689">
    <property type="entry name" value="Homeodomain-like"/>
    <property type="match status" value="1"/>
</dbReference>
<feature type="DNA-binding region" description="H-T-H motif" evidence="4">
    <location>
        <begin position="71"/>
        <end position="90"/>
    </location>
</feature>